<gene>
    <name evidence="1" type="ORF">SAMN02745165_03074</name>
</gene>
<sequence length="72" mass="8344">MEYLHGDRVRILGKPEWGPGFVQGKCKNGKLKVSFEQAGKKTLSLQHAKLMKVVLRDSLWLEERAREHWQGL</sequence>
<dbReference type="RefSeq" id="WP_072909620.1">
    <property type="nucleotide sequence ID" value="NZ_FQZT01000014.1"/>
</dbReference>
<dbReference type="Pfam" id="PF12073">
    <property type="entry name" value="DUF3553"/>
    <property type="match status" value="1"/>
</dbReference>
<dbReference type="STRING" id="1122189.SAMN02745165_03074"/>
<reference evidence="1 2" key="1">
    <citation type="submission" date="2016-11" db="EMBL/GenBank/DDBJ databases">
        <authorList>
            <person name="Jaros S."/>
            <person name="Januszkiewicz K."/>
            <person name="Wedrychowicz H."/>
        </authorList>
    </citation>
    <scope>NUCLEOTIDE SEQUENCE [LARGE SCALE GENOMIC DNA]</scope>
    <source>
        <strain evidence="1 2">DSM 5091</strain>
    </source>
</reference>
<dbReference type="EMBL" id="FQZT01000014">
    <property type="protein sequence ID" value="SHJ74263.1"/>
    <property type="molecule type" value="Genomic_DNA"/>
</dbReference>
<dbReference type="OrthoDB" id="9781481at2"/>
<organism evidence="1 2">
    <name type="scientific">Malonomonas rubra DSM 5091</name>
    <dbReference type="NCBI Taxonomy" id="1122189"/>
    <lineage>
        <taxon>Bacteria</taxon>
        <taxon>Pseudomonadati</taxon>
        <taxon>Thermodesulfobacteriota</taxon>
        <taxon>Desulfuromonadia</taxon>
        <taxon>Desulfuromonadales</taxon>
        <taxon>Geopsychrobacteraceae</taxon>
        <taxon>Malonomonas</taxon>
    </lineage>
</organism>
<dbReference type="Proteomes" id="UP000184171">
    <property type="component" value="Unassembled WGS sequence"/>
</dbReference>
<name>A0A1M6LSV7_MALRU</name>
<evidence type="ECO:0008006" key="3">
    <source>
        <dbReference type="Google" id="ProtNLM"/>
    </source>
</evidence>
<evidence type="ECO:0000313" key="1">
    <source>
        <dbReference type="EMBL" id="SHJ74263.1"/>
    </source>
</evidence>
<keyword evidence="2" id="KW-1185">Reference proteome</keyword>
<dbReference type="InterPro" id="IPR021938">
    <property type="entry name" value="DUF3553"/>
</dbReference>
<protein>
    <recommendedName>
        <fullName evidence="3">DUF3553 domain-containing protein</fullName>
    </recommendedName>
</protein>
<proteinExistence type="predicted"/>
<evidence type="ECO:0000313" key="2">
    <source>
        <dbReference type="Proteomes" id="UP000184171"/>
    </source>
</evidence>
<dbReference type="AlphaFoldDB" id="A0A1M6LSV7"/>
<accession>A0A1M6LSV7</accession>